<evidence type="ECO:0000256" key="1">
    <source>
        <dbReference type="ARBA" id="ARBA00009725"/>
    </source>
</evidence>
<keyword evidence="6" id="KW-1185">Reference proteome</keyword>
<dbReference type="Gene3D" id="3.40.50.150">
    <property type="entry name" value="Vaccinia Virus protein VP39"/>
    <property type="match status" value="1"/>
</dbReference>
<dbReference type="PANTHER" id="PTHR22809">
    <property type="entry name" value="METHYLTRANSFERASE-RELATED"/>
    <property type="match status" value="1"/>
</dbReference>
<evidence type="ECO:0000313" key="6">
    <source>
        <dbReference type="Proteomes" id="UP000039865"/>
    </source>
</evidence>
<dbReference type="GO" id="GO:0032259">
    <property type="term" value="P:methylation"/>
    <property type="evidence" value="ECO:0007669"/>
    <property type="project" value="UniProtKB-KW"/>
</dbReference>
<dbReference type="OMA" id="KHNACKT"/>
<dbReference type="GO" id="GO:0008757">
    <property type="term" value="F:S-adenosylmethionine-dependent methyltransferase activity"/>
    <property type="evidence" value="ECO:0007669"/>
    <property type="project" value="UniProtKB-ARBA"/>
</dbReference>
<name>A0A078B7X0_STYLE</name>
<keyword evidence="2 4" id="KW-0489">Methyltransferase</keyword>
<proteinExistence type="inferred from homology"/>
<dbReference type="SUPFAM" id="SSF53335">
    <property type="entry name" value="S-adenosyl-L-methionine-dependent methyltransferases"/>
    <property type="match status" value="1"/>
</dbReference>
<comment type="similarity">
    <text evidence="1 4">Belongs to the methyltransferase superfamily. METL family.</text>
</comment>
<dbReference type="Pfam" id="PF13489">
    <property type="entry name" value="Methyltransf_23"/>
    <property type="match status" value="1"/>
</dbReference>
<sequence>MESTLPKEEKQVQYFSKDFEYEDHLKQESEKLSHLLDKLSLKEYSLDQQMEIQQIAQESWDEFYKNNQDKFFKNRNYLSFAFDLITKHIEDNQDKEEKLYLFEVGSGTGNTIVPLHDKYNSVMRFYACDFSQNAVQLLDNLKICEKAFVKDMVKGDLVEIDDDKLDFVTMIFFLSAIHPSEHPQVINKIAQKMKKGGSILFRDYGAYDLAMMRFINKKKGIIDLDKMIFQRGDKTLACFFTIEKLVEVMGQNGFECVQQEYCTIENKNIKRNLVMRRVFINAIFQKQ</sequence>
<dbReference type="EC" id="2.1.1.-" evidence="4"/>
<dbReference type="PIRSF" id="PIRSF037755">
    <property type="entry name" value="Mettl2_prd"/>
    <property type="match status" value="1"/>
</dbReference>
<evidence type="ECO:0000256" key="3">
    <source>
        <dbReference type="ARBA" id="ARBA00022679"/>
    </source>
</evidence>
<keyword evidence="3 4" id="KW-0808">Transferase</keyword>
<dbReference type="FunCoup" id="A0A078B7X0">
    <property type="interactions" value="478"/>
</dbReference>
<dbReference type="EMBL" id="CCKQ01018520">
    <property type="protein sequence ID" value="CDW90489.1"/>
    <property type="molecule type" value="Genomic_DNA"/>
</dbReference>
<organism evidence="5 6">
    <name type="scientific">Stylonychia lemnae</name>
    <name type="common">Ciliate</name>
    <dbReference type="NCBI Taxonomy" id="5949"/>
    <lineage>
        <taxon>Eukaryota</taxon>
        <taxon>Sar</taxon>
        <taxon>Alveolata</taxon>
        <taxon>Ciliophora</taxon>
        <taxon>Intramacronucleata</taxon>
        <taxon>Spirotrichea</taxon>
        <taxon>Stichotrichia</taxon>
        <taxon>Sporadotrichida</taxon>
        <taxon>Oxytrichidae</taxon>
        <taxon>Stylonychinae</taxon>
        <taxon>Stylonychia</taxon>
    </lineage>
</organism>
<dbReference type="Proteomes" id="UP000039865">
    <property type="component" value="Unassembled WGS sequence"/>
</dbReference>
<dbReference type="CDD" id="cd02440">
    <property type="entry name" value="AdoMet_MTases"/>
    <property type="match status" value="1"/>
</dbReference>
<comment type="function">
    <text evidence="4">S-adenosyl-L-methionine-dependent methyltransferase.</text>
</comment>
<dbReference type="PANTHER" id="PTHR22809:SF5">
    <property type="entry name" value="TRNA N(3)-METHYLCYTIDINE METHYLTRANSFERASE METTL6"/>
    <property type="match status" value="1"/>
</dbReference>
<reference evidence="5 6" key="1">
    <citation type="submission" date="2014-06" db="EMBL/GenBank/DDBJ databases">
        <authorList>
            <person name="Swart Estienne"/>
        </authorList>
    </citation>
    <scope>NUCLEOTIDE SEQUENCE [LARGE SCALE GENOMIC DNA]</scope>
    <source>
        <strain evidence="5 6">130c</strain>
    </source>
</reference>
<dbReference type="InterPro" id="IPR029063">
    <property type="entry name" value="SAM-dependent_MTases_sf"/>
</dbReference>
<gene>
    <name evidence="5" type="primary">Contig16102.g17162</name>
    <name evidence="5" type="ORF">STYLEM_19633</name>
</gene>
<dbReference type="AlphaFoldDB" id="A0A078B7X0"/>
<dbReference type="InterPro" id="IPR026113">
    <property type="entry name" value="METTL2/6/8-like"/>
</dbReference>
<evidence type="ECO:0000256" key="2">
    <source>
        <dbReference type="ARBA" id="ARBA00022603"/>
    </source>
</evidence>
<protein>
    <recommendedName>
        <fullName evidence="4">tRNA N(3)-methylcytidine methyltransferase</fullName>
        <ecNumber evidence="4">2.1.1.-</ecNumber>
    </recommendedName>
</protein>
<dbReference type="GO" id="GO:0008173">
    <property type="term" value="F:RNA methyltransferase activity"/>
    <property type="evidence" value="ECO:0007669"/>
    <property type="project" value="UniProtKB-ARBA"/>
</dbReference>
<dbReference type="OrthoDB" id="417697at2759"/>
<accession>A0A078B7X0</accession>
<dbReference type="InParanoid" id="A0A078B7X0"/>
<evidence type="ECO:0000313" key="5">
    <source>
        <dbReference type="EMBL" id="CDW90489.1"/>
    </source>
</evidence>
<evidence type="ECO:0000256" key="4">
    <source>
        <dbReference type="PIRNR" id="PIRNR037755"/>
    </source>
</evidence>